<dbReference type="Pfam" id="PF12779">
    <property type="entry name" value="WXXGXW"/>
    <property type="match status" value="1"/>
</dbReference>
<organism evidence="2 3">
    <name type="scientific">Luteibacter yeojuensis</name>
    <dbReference type="NCBI Taxonomy" id="345309"/>
    <lineage>
        <taxon>Bacteria</taxon>
        <taxon>Pseudomonadati</taxon>
        <taxon>Pseudomonadota</taxon>
        <taxon>Gammaproteobacteria</taxon>
        <taxon>Lysobacterales</taxon>
        <taxon>Rhodanobacteraceae</taxon>
        <taxon>Luteibacter</taxon>
    </lineage>
</organism>
<evidence type="ECO:0008006" key="4">
    <source>
        <dbReference type="Google" id="ProtNLM"/>
    </source>
</evidence>
<evidence type="ECO:0000313" key="3">
    <source>
        <dbReference type="Proteomes" id="UP000033651"/>
    </source>
</evidence>
<feature type="chain" id="PRO_5002462743" description="YXWGXW repeat-containing protein" evidence="1">
    <location>
        <begin position="23"/>
        <end position="107"/>
    </location>
</feature>
<evidence type="ECO:0000256" key="1">
    <source>
        <dbReference type="SAM" id="SignalP"/>
    </source>
</evidence>
<comment type="caution">
    <text evidence="2">The sequence shown here is derived from an EMBL/GenBank/DDBJ whole genome shotgun (WGS) entry which is preliminary data.</text>
</comment>
<gene>
    <name evidence="2" type="ORF">VI08_20215</name>
</gene>
<protein>
    <recommendedName>
        <fullName evidence="4">YXWGXW repeat-containing protein</fullName>
    </recommendedName>
</protein>
<dbReference type="Proteomes" id="UP000033651">
    <property type="component" value="Unassembled WGS sequence"/>
</dbReference>
<keyword evidence="1" id="KW-0732">Signal</keyword>
<dbReference type="InterPro" id="IPR024447">
    <property type="entry name" value="YXWGXW_rpt"/>
</dbReference>
<feature type="signal peptide" evidence="1">
    <location>
        <begin position="1"/>
        <end position="22"/>
    </location>
</feature>
<name>A0A0F3K1H3_9GAMM</name>
<keyword evidence="3" id="KW-1185">Reference proteome</keyword>
<dbReference type="OrthoDB" id="121499at2"/>
<dbReference type="RefSeq" id="WP_045831447.1">
    <property type="nucleotide sequence ID" value="NZ_JZRB01000090.1"/>
</dbReference>
<dbReference type="PATRIC" id="fig|345309.4.peg.4183"/>
<accession>A0A0F3K1H3</accession>
<dbReference type="PROSITE" id="PS51257">
    <property type="entry name" value="PROKAR_LIPOPROTEIN"/>
    <property type="match status" value="1"/>
</dbReference>
<sequence>MRRALAVPFLALVATVSLSACAPQPRLARNETLVVVHREPPTDATENDPAARDGWVWARGYWAWNGHDYEPVHGHWERDRPGYHYTHAFWEYRKGDWILHAGRWEKD</sequence>
<dbReference type="EMBL" id="JZRB01000090">
    <property type="protein sequence ID" value="KJV24842.1"/>
    <property type="molecule type" value="Genomic_DNA"/>
</dbReference>
<proteinExistence type="predicted"/>
<dbReference type="AlphaFoldDB" id="A0A0F3K1H3"/>
<reference evidence="2 3" key="1">
    <citation type="submission" date="2015-03" db="EMBL/GenBank/DDBJ databases">
        <title>Draft genome sequence of Luteibacter yeojuensis strain SU11.</title>
        <authorList>
            <person name="Sulaiman J."/>
            <person name="Priya K."/>
            <person name="Chan K.-G."/>
        </authorList>
    </citation>
    <scope>NUCLEOTIDE SEQUENCE [LARGE SCALE GENOMIC DNA]</scope>
    <source>
        <strain evidence="2 3">SU11</strain>
    </source>
</reference>
<evidence type="ECO:0000313" key="2">
    <source>
        <dbReference type="EMBL" id="KJV24842.1"/>
    </source>
</evidence>